<dbReference type="EMBL" id="JAYWTM010000031">
    <property type="protein sequence ID" value="MEC5344901.1"/>
    <property type="molecule type" value="Genomic_DNA"/>
</dbReference>
<feature type="transmembrane region" description="Helical" evidence="6">
    <location>
        <begin position="272"/>
        <end position="297"/>
    </location>
</feature>
<keyword evidence="3 6" id="KW-1133">Transmembrane helix</keyword>
<dbReference type="InterPro" id="IPR036259">
    <property type="entry name" value="MFS_trans_sf"/>
</dbReference>
<dbReference type="Proteomes" id="UP001309705">
    <property type="component" value="Unassembled WGS sequence"/>
</dbReference>
<evidence type="ECO:0000256" key="4">
    <source>
        <dbReference type="ARBA" id="ARBA00023136"/>
    </source>
</evidence>
<evidence type="ECO:0000256" key="6">
    <source>
        <dbReference type="SAM" id="Phobius"/>
    </source>
</evidence>
<evidence type="ECO:0000259" key="7">
    <source>
        <dbReference type="PROSITE" id="PS50850"/>
    </source>
</evidence>
<feature type="transmembrane region" description="Helical" evidence="6">
    <location>
        <begin position="144"/>
        <end position="166"/>
    </location>
</feature>
<dbReference type="PANTHER" id="PTHR11662:SF399">
    <property type="entry name" value="FI19708P1-RELATED"/>
    <property type="match status" value="1"/>
</dbReference>
<comment type="similarity">
    <text evidence="5">Belongs to the major facilitator superfamily. Phthalate permease family.</text>
</comment>
<feature type="transmembrane region" description="Helical" evidence="6">
    <location>
        <begin position="402"/>
        <end position="421"/>
    </location>
</feature>
<evidence type="ECO:0000256" key="3">
    <source>
        <dbReference type="ARBA" id="ARBA00022989"/>
    </source>
</evidence>
<protein>
    <submittedName>
        <fullName evidence="8">MFS transporter</fullName>
    </submittedName>
</protein>
<evidence type="ECO:0000256" key="5">
    <source>
        <dbReference type="ARBA" id="ARBA00038514"/>
    </source>
</evidence>
<accession>A0ABU6JX72</accession>
<feature type="transmembrane region" description="Helical" evidence="6">
    <location>
        <begin position="239"/>
        <end position="260"/>
    </location>
</feature>
<feature type="transmembrane region" description="Helical" evidence="6">
    <location>
        <begin position="172"/>
        <end position="191"/>
    </location>
</feature>
<feature type="transmembrane region" description="Helical" evidence="6">
    <location>
        <begin position="309"/>
        <end position="329"/>
    </location>
</feature>
<proteinExistence type="inferred from homology"/>
<feature type="transmembrane region" description="Helical" evidence="6">
    <location>
        <begin position="53"/>
        <end position="73"/>
    </location>
</feature>
<dbReference type="PANTHER" id="PTHR11662">
    <property type="entry name" value="SOLUTE CARRIER FAMILY 17"/>
    <property type="match status" value="1"/>
</dbReference>
<feature type="domain" description="Major facilitator superfamily (MFS) profile" evidence="7">
    <location>
        <begin position="19"/>
        <end position="428"/>
    </location>
</feature>
<dbReference type="InterPro" id="IPR050382">
    <property type="entry name" value="MFS_Na/Anion_cotransporter"/>
</dbReference>
<keyword evidence="9" id="KW-1185">Reference proteome</keyword>
<name>A0ABU6JX72_9GAMM</name>
<evidence type="ECO:0000256" key="1">
    <source>
        <dbReference type="ARBA" id="ARBA00004141"/>
    </source>
</evidence>
<dbReference type="InterPro" id="IPR020846">
    <property type="entry name" value="MFS_dom"/>
</dbReference>
<feature type="transmembrane region" description="Helical" evidence="6">
    <location>
        <begin position="85"/>
        <end position="104"/>
    </location>
</feature>
<dbReference type="Pfam" id="PF07690">
    <property type="entry name" value="MFS_1"/>
    <property type="match status" value="1"/>
</dbReference>
<dbReference type="Gene3D" id="1.20.1250.20">
    <property type="entry name" value="MFS general substrate transporter like domains"/>
    <property type="match status" value="2"/>
</dbReference>
<evidence type="ECO:0000313" key="8">
    <source>
        <dbReference type="EMBL" id="MEC5344901.1"/>
    </source>
</evidence>
<evidence type="ECO:0000256" key="2">
    <source>
        <dbReference type="ARBA" id="ARBA00022692"/>
    </source>
</evidence>
<comment type="subcellular location">
    <subcellularLocation>
        <location evidence="1">Membrane</location>
        <topology evidence="1">Multi-pass membrane protein</topology>
    </subcellularLocation>
</comment>
<feature type="transmembrane region" description="Helical" evidence="6">
    <location>
        <begin position="110"/>
        <end position="132"/>
    </location>
</feature>
<organism evidence="8 9">
    <name type="scientific">Brenneria populi</name>
    <dbReference type="NCBI Taxonomy" id="1505588"/>
    <lineage>
        <taxon>Bacteria</taxon>
        <taxon>Pseudomonadati</taxon>
        <taxon>Pseudomonadota</taxon>
        <taxon>Gammaproteobacteria</taxon>
        <taxon>Enterobacterales</taxon>
        <taxon>Pectobacteriaceae</taxon>
        <taxon>Brenneria</taxon>
    </lineage>
</organism>
<comment type="caution">
    <text evidence="8">The sequence shown here is derived from an EMBL/GenBank/DDBJ whole genome shotgun (WGS) entry which is preliminary data.</text>
</comment>
<reference evidence="8 9" key="1">
    <citation type="journal article" date="2017" name="Int. J. Syst. Evol. Microbiol.">
        <title>Brenneria populi subsp. brevivirga subsp. nov. isolated from symptomatic bark of Populus x euramericana canker, and description of Brenneria populi subsp. populi subsp. nov.</title>
        <authorList>
            <person name="Zheng M.H."/>
            <person name="Piao C.G."/>
            <person name="Xue H."/>
            <person name="Guo M.W."/>
            <person name="Li Y."/>
        </authorList>
    </citation>
    <scope>NUCLEOTIDE SEQUENCE [LARGE SCALE GENOMIC DNA]</scope>
    <source>
        <strain evidence="8 9">D9-5</strain>
    </source>
</reference>
<dbReference type="SUPFAM" id="SSF103473">
    <property type="entry name" value="MFS general substrate transporter"/>
    <property type="match status" value="1"/>
</dbReference>
<keyword evidence="2 6" id="KW-0812">Transmembrane</keyword>
<keyword evidence="4 6" id="KW-0472">Membrane</keyword>
<dbReference type="RefSeq" id="WP_327619655.1">
    <property type="nucleotide sequence ID" value="NZ_JAYWTM010000031.1"/>
</dbReference>
<dbReference type="PROSITE" id="PS50850">
    <property type="entry name" value="MFS"/>
    <property type="match status" value="1"/>
</dbReference>
<feature type="transmembrane region" description="Helical" evidence="6">
    <location>
        <begin position="368"/>
        <end position="390"/>
    </location>
</feature>
<feature type="transmembrane region" description="Helical" evidence="6">
    <location>
        <begin position="335"/>
        <end position="356"/>
    </location>
</feature>
<feature type="transmembrane region" description="Helical" evidence="6">
    <location>
        <begin position="20"/>
        <end position="41"/>
    </location>
</feature>
<gene>
    <name evidence="8" type="ORF">VSX58_20090</name>
</gene>
<sequence length="436" mass="46598">MREKYSAGSAYATRVRWKVFSIIFLLVVVNLIDRISLSIGMPTIAREFDLSPAMQGVILSSFFWAYALLQIPGGWMIDRFGPRRIITGATFFWGSFQTLAALASGGWSLLVTRIALGAAEAPLFPAGAKLNAIWLSTRERGRGAVIMDCGGPLGAALGGLIIAHLLVLLNSWRLVFALAGIATVALSWVAWRYLRDDPRAHPAVNQGELQKIEHNIANSVASPRQTSGVGRFGVPRRTLWSIIIGRAAWAMMFFGLLTWGPNYLAQGRGFDLIAIGNATFFIFMAGAAGSLCGGFLMDALVKAGYRQFSVLKTLLLCSGAIVLAAFISLPALTNAALAVTVLSLAAFFLMWGSLYWSLPPLLVAKENVGMMGGVMNMAGSIGGIAVPIIVGLVLQTSGGYQAVLWFFAACSLIYMAGSFTASLHAATKENSCITAQ</sequence>
<evidence type="ECO:0000313" key="9">
    <source>
        <dbReference type="Proteomes" id="UP001309705"/>
    </source>
</evidence>
<dbReference type="CDD" id="cd17319">
    <property type="entry name" value="MFS_ExuT_GudP_like"/>
    <property type="match status" value="1"/>
</dbReference>
<dbReference type="InterPro" id="IPR011701">
    <property type="entry name" value="MFS"/>
</dbReference>